<dbReference type="Gene3D" id="3.15.10.30">
    <property type="entry name" value="Haemolymph juvenile hormone binding protein"/>
    <property type="match status" value="2"/>
</dbReference>
<name>A0A7R9HH41_TIMPO</name>
<organism evidence="1">
    <name type="scientific">Timema poppense</name>
    <name type="common">Walking stick</name>
    <dbReference type="NCBI Taxonomy" id="170557"/>
    <lineage>
        <taxon>Eukaryota</taxon>
        <taxon>Metazoa</taxon>
        <taxon>Ecdysozoa</taxon>
        <taxon>Arthropoda</taxon>
        <taxon>Hexapoda</taxon>
        <taxon>Insecta</taxon>
        <taxon>Pterygota</taxon>
        <taxon>Neoptera</taxon>
        <taxon>Polyneoptera</taxon>
        <taxon>Phasmatodea</taxon>
        <taxon>Timematodea</taxon>
        <taxon>Timematoidea</taxon>
        <taxon>Timematidae</taxon>
        <taxon>Timema</taxon>
    </lineage>
</organism>
<sequence>MHLDYDFVKKQDETVYASVTGNKLDFSIGHLVIYLDNLFNGDKALGESLARPGIRYNAPRLLNGCEAWVCRQKHKSKLNAAVMRYLRIVSGETRKDRVSKEWLMNEFSLKGNTTGQCERSVLGYVDRMSVDRVMKQKYEGRVCGSKGRGDNMNTFLNENWEILAKDLGPFVAEAIAAVIKQIAAGLMDKVPYDDLLPENV</sequence>
<dbReference type="InterPro" id="IPR010562">
    <property type="entry name" value="Haemolymph_juvenile_hormone-bd"/>
</dbReference>
<accession>A0A7R9HH41</accession>
<dbReference type="EMBL" id="OD046289">
    <property type="protein sequence ID" value="CAD7421245.1"/>
    <property type="molecule type" value="Genomic_DNA"/>
</dbReference>
<proteinExistence type="predicted"/>
<dbReference type="Pfam" id="PF06585">
    <property type="entry name" value="JHBP"/>
    <property type="match status" value="1"/>
</dbReference>
<gene>
    <name evidence="1" type="ORF">TPSB3V08_LOCUS14660</name>
</gene>
<protein>
    <submittedName>
        <fullName evidence="1">Uncharacterized protein</fullName>
    </submittedName>
</protein>
<reference evidence="1" key="1">
    <citation type="submission" date="2020-11" db="EMBL/GenBank/DDBJ databases">
        <authorList>
            <person name="Tran Van P."/>
        </authorList>
    </citation>
    <scope>NUCLEOTIDE SEQUENCE</scope>
</reference>
<evidence type="ECO:0000313" key="1">
    <source>
        <dbReference type="EMBL" id="CAD7421245.1"/>
    </source>
</evidence>
<dbReference type="AlphaFoldDB" id="A0A7R9HH41"/>
<dbReference type="InterPro" id="IPR038606">
    <property type="entry name" value="To_sf"/>
</dbReference>